<dbReference type="InterPro" id="IPR000719">
    <property type="entry name" value="Prot_kinase_dom"/>
</dbReference>
<dbReference type="EMBL" id="CYXY01000002">
    <property type="protein sequence ID" value="CUM75557.1"/>
    <property type="molecule type" value="Genomic_DNA"/>
</dbReference>
<dbReference type="InterPro" id="IPR025306">
    <property type="entry name" value="Zn-bnd_dom_prob"/>
</dbReference>
<dbReference type="SUPFAM" id="SSF56112">
    <property type="entry name" value="Protein kinase-like (PK-like)"/>
    <property type="match status" value="1"/>
</dbReference>
<dbReference type="NCBIfam" id="NF041770">
    <property type="entry name" value="CFI_box_CTERM"/>
    <property type="match status" value="1"/>
</dbReference>
<evidence type="ECO:0000313" key="2">
    <source>
        <dbReference type="EMBL" id="CUM75557.1"/>
    </source>
</evidence>
<dbReference type="SMART" id="SM00220">
    <property type="entry name" value="S_TKc"/>
    <property type="match status" value="1"/>
</dbReference>
<dbReference type="GO" id="GO:0005524">
    <property type="term" value="F:ATP binding"/>
    <property type="evidence" value="ECO:0007669"/>
    <property type="project" value="InterPro"/>
</dbReference>
<dbReference type="Pfam" id="PF13638">
    <property type="entry name" value="PIN_4"/>
    <property type="match status" value="1"/>
</dbReference>
<accession>A0A173RCP0</accession>
<dbReference type="RefSeq" id="WP_081022643.1">
    <property type="nucleotide sequence ID" value="NZ_CYXY01000002.1"/>
</dbReference>
<sequence>MEGDSKHKKDEYARNVLENYAKNYKIFLDTCSILEPAIDKFWMDIIPFLHRYQNKIIIPLRTIEELQKHERNIENINLANKAKNSLKVLQQLLTAGYVEIRGEKSDNFADNVFQVVFTKFRMTNRLLLITQDNNLAKDILALNNNRSVKAKQVRAKRIDRYGYLSDYAWNSSSIKQKNSRQDDTRDTENKIVLEKQMFRVCNKVTDIVDSELPVSHIPDEGEMVYASNGMVKLGSKVAEGGEGKIYTTNTPYVAKIYKRKNNTKRKYAKIKLMLSKKIQCEGICYPVSELYNVNKEFIGYLMPKAKGKELQKSIFIKQLFLSNFPNWKKRDTVELCITILEKIKYLHDRNIIMGDINPANILVVSQKEVYFVDTDSYQIEDFPCPVGMTNYTAPEIQGNNFSKFLRTKGNENFAVATLLFMIMLPGKPPYSQQGGGYPGDNIKNMDFSYPFGENSNKKTPDGPWRYIWSHLIYDLKKKFYNTFRQDGENSKENDRFEVDEWLSCFRNYLRLLDDGILRQQDPMSEELFPTRHKRSSKIEYVRCRLCGQEKPEDVCVDGICRECLNKEEIYRCKKCGKKIIYTNYQKYIKNVKPYEFCPECYNYGNQVKVKRYCIDCGKLIEITNNEYDFYKRKGFDLPKRCPSCRENKKNNYNNRDNRNNGTFCFISTVLCEYFGKSDDCIELNILREYRDEWLRKQSGGVELITKYYNTAPLMVSKLKASDRYEEHCQYMWQNYLQPCLKFIEQKRFETCKDKYIEMYEYLESILS</sequence>
<dbReference type="Pfam" id="PF13451">
    <property type="entry name" value="zf_Tbcl"/>
    <property type="match status" value="1"/>
</dbReference>
<dbReference type="GO" id="GO:0004672">
    <property type="term" value="F:protein kinase activity"/>
    <property type="evidence" value="ECO:0007669"/>
    <property type="project" value="InterPro"/>
</dbReference>
<dbReference type="InterPro" id="IPR002716">
    <property type="entry name" value="PIN_dom"/>
</dbReference>
<dbReference type="Proteomes" id="UP000095553">
    <property type="component" value="Unassembled WGS sequence"/>
</dbReference>
<proteinExistence type="predicted"/>
<keyword evidence="2" id="KW-0418">Kinase</keyword>
<dbReference type="Gene3D" id="1.10.510.10">
    <property type="entry name" value="Transferase(Phosphotransferase) domain 1"/>
    <property type="match status" value="1"/>
</dbReference>
<dbReference type="AlphaFoldDB" id="A0A173RCP0"/>
<reference evidence="2 3" key="1">
    <citation type="submission" date="2015-09" db="EMBL/GenBank/DDBJ databases">
        <authorList>
            <consortium name="Pathogen Informatics"/>
        </authorList>
    </citation>
    <scope>NUCLEOTIDE SEQUENCE [LARGE SCALE GENOMIC DNA]</scope>
    <source>
        <strain evidence="2 3">2789STDY5834959</strain>
    </source>
</reference>
<dbReference type="InterPro" id="IPR049886">
    <property type="entry name" value="CFI_box_CTERM_dom"/>
</dbReference>
<dbReference type="Gene3D" id="3.40.50.1010">
    <property type="entry name" value="5'-nuclease"/>
    <property type="match status" value="1"/>
</dbReference>
<name>A0A173RCP0_ANAHA</name>
<dbReference type="PANTHER" id="PTHR24347">
    <property type="entry name" value="SERINE/THREONINE-PROTEIN KINASE"/>
    <property type="match status" value="1"/>
</dbReference>
<keyword evidence="2" id="KW-0808">Transferase</keyword>
<dbReference type="GO" id="GO:0003677">
    <property type="term" value="F:DNA binding"/>
    <property type="evidence" value="ECO:0007669"/>
    <property type="project" value="UniProtKB-KW"/>
</dbReference>
<evidence type="ECO:0000259" key="1">
    <source>
        <dbReference type="PROSITE" id="PS50011"/>
    </source>
</evidence>
<gene>
    <name evidence="2" type="ORF">ERS852571_00413</name>
</gene>
<keyword evidence="2" id="KW-0238">DNA-binding</keyword>
<dbReference type="PROSITE" id="PS50011">
    <property type="entry name" value="PROTEIN_KINASE_DOM"/>
    <property type="match status" value="1"/>
</dbReference>
<feature type="domain" description="Protein kinase" evidence="1">
    <location>
        <begin position="231"/>
        <end position="509"/>
    </location>
</feature>
<evidence type="ECO:0000313" key="3">
    <source>
        <dbReference type="Proteomes" id="UP000095553"/>
    </source>
</evidence>
<dbReference type="InterPro" id="IPR011009">
    <property type="entry name" value="Kinase-like_dom_sf"/>
</dbReference>
<organism evidence="2 3">
    <name type="scientific">Anaerostipes hadrus</name>
    <dbReference type="NCBI Taxonomy" id="649756"/>
    <lineage>
        <taxon>Bacteria</taxon>
        <taxon>Bacillati</taxon>
        <taxon>Bacillota</taxon>
        <taxon>Clostridia</taxon>
        <taxon>Lachnospirales</taxon>
        <taxon>Lachnospiraceae</taxon>
        <taxon>Anaerostipes</taxon>
    </lineage>
</organism>
<dbReference type="Pfam" id="PF00069">
    <property type="entry name" value="Pkinase"/>
    <property type="match status" value="1"/>
</dbReference>
<protein>
    <submittedName>
        <fullName evidence="2">Uncharacterized protein with protein kinase and helix-hairpin-helix DNA-binding domains</fullName>
    </submittedName>
</protein>